<sequence length="474" mass="54794">MHACIRIHFIVLQQYTSVKKMLPTMSKDSEIKDGENKNLIKIVERPTFILKTREGENRAVSPSQRNGHNNFSIIITSFLLSLQKNIVTHLMVLFKSYNLYLKHFFQNCIVLEIFCVKVKMAKYVSYQIGYRIYRIPKFDYLQDLFQTKDADMSSTASKIQESIRMLSICPEMSTCIKFMDENMQLCENSIEFLYDQQDFLVVGCLGAQGVGKSTIMSLLTSHYSSNIFQVQDLSHYESSTNCTTGIDFFITKNRVIYLDTQPILSGFVIDSAASFDQKKGAPDFMNSDSNLELQSLQFAAFLFSVCHVIIFVQDWFVDPNLVRFLQTAEMLKPSSTTVIDQDYVEYYPHVIFLHNKAELQDFMPATIDEMKDFYNKVFSSSRLQTHSGIDMNHCSTESGLNLFLIPSRNKQEDMIFCENEEFLIDKLRTKIYGVPRNSITPSVLTEKNWYHYVSKVIEVIKKSHLSSEYGRLMP</sequence>
<comment type="similarity">
    <text evidence="1">Belongs to the SMG9 family.</text>
</comment>
<dbReference type="GO" id="GO:0000184">
    <property type="term" value="P:nuclear-transcribed mRNA catabolic process, nonsense-mediated decay"/>
    <property type="evidence" value="ECO:0007669"/>
    <property type="project" value="UniProtKB-KW"/>
</dbReference>
<evidence type="ECO:0000256" key="2">
    <source>
        <dbReference type="ARBA" id="ARBA00023161"/>
    </source>
</evidence>
<evidence type="ECO:0000256" key="1">
    <source>
        <dbReference type="ARBA" id="ARBA00007712"/>
    </source>
</evidence>
<dbReference type="Gene3D" id="3.40.50.300">
    <property type="entry name" value="P-loop containing nucleotide triphosphate hydrolases"/>
    <property type="match status" value="1"/>
</dbReference>
<keyword evidence="2" id="KW-0866">Nonsense-mediated mRNA decay</keyword>
<evidence type="ECO:0000313" key="3">
    <source>
        <dbReference type="EMBL" id="KYN19297.1"/>
    </source>
</evidence>
<dbReference type="EMBL" id="KQ979763">
    <property type="protein sequence ID" value="KYN19297.1"/>
    <property type="molecule type" value="Genomic_DNA"/>
</dbReference>
<dbReference type="Pfam" id="PF10220">
    <property type="entry name" value="Smg8_Smg9"/>
    <property type="match status" value="1"/>
</dbReference>
<dbReference type="PANTHER" id="PTHR14270:SF0">
    <property type="entry name" value="NONSENSE-MEDIATED MRNA DECAY FACTOR SMG9"/>
    <property type="match status" value="1"/>
</dbReference>
<dbReference type="InterPro" id="IPR039177">
    <property type="entry name" value="SMG9"/>
</dbReference>
<dbReference type="Proteomes" id="UP000078492">
    <property type="component" value="Unassembled WGS sequence"/>
</dbReference>
<dbReference type="AlphaFoldDB" id="A0A195E308"/>
<protein>
    <submittedName>
        <fullName evidence="3">Protein SMG9</fullName>
    </submittedName>
</protein>
<dbReference type="InterPro" id="IPR027417">
    <property type="entry name" value="P-loop_NTPase"/>
</dbReference>
<evidence type="ECO:0000313" key="4">
    <source>
        <dbReference type="Proteomes" id="UP000078492"/>
    </source>
</evidence>
<reference evidence="3 4" key="1">
    <citation type="submission" date="2015-09" db="EMBL/GenBank/DDBJ databases">
        <title>Trachymyrmex cornetzi WGS genome.</title>
        <authorList>
            <person name="Nygaard S."/>
            <person name="Hu H."/>
            <person name="Boomsma J."/>
            <person name="Zhang G."/>
        </authorList>
    </citation>
    <scope>NUCLEOTIDE SEQUENCE [LARGE SCALE GENOMIC DNA]</scope>
    <source>
        <strain evidence="3">Tcor2-1</strain>
        <tissue evidence="3">Whole body</tissue>
    </source>
</reference>
<keyword evidence="4" id="KW-1185">Reference proteome</keyword>
<gene>
    <name evidence="3" type="ORF">ALC57_08474</name>
</gene>
<organism evidence="3 4">
    <name type="scientific">Trachymyrmex cornetzi</name>
    <dbReference type="NCBI Taxonomy" id="471704"/>
    <lineage>
        <taxon>Eukaryota</taxon>
        <taxon>Metazoa</taxon>
        <taxon>Ecdysozoa</taxon>
        <taxon>Arthropoda</taxon>
        <taxon>Hexapoda</taxon>
        <taxon>Insecta</taxon>
        <taxon>Pterygota</taxon>
        <taxon>Neoptera</taxon>
        <taxon>Endopterygota</taxon>
        <taxon>Hymenoptera</taxon>
        <taxon>Apocrita</taxon>
        <taxon>Aculeata</taxon>
        <taxon>Formicoidea</taxon>
        <taxon>Formicidae</taxon>
        <taxon>Myrmicinae</taxon>
        <taxon>Trachymyrmex</taxon>
    </lineage>
</organism>
<accession>A0A195E308</accession>
<dbReference type="SUPFAM" id="SSF52540">
    <property type="entry name" value="P-loop containing nucleoside triphosphate hydrolases"/>
    <property type="match status" value="1"/>
</dbReference>
<dbReference type="PANTHER" id="PTHR14270">
    <property type="entry name" value="NONSENSE-MEDIATED MRNA DECAY FACTOR SMG9"/>
    <property type="match status" value="1"/>
</dbReference>
<dbReference type="STRING" id="471704.A0A195E308"/>
<proteinExistence type="inferred from homology"/>
<dbReference type="InterPro" id="IPR019354">
    <property type="entry name" value="SMG8-like"/>
</dbReference>
<name>A0A195E308_9HYME</name>